<organism evidence="1 2">
    <name type="scientific">Winogradskyella eximia</name>
    <dbReference type="NCBI Taxonomy" id="262006"/>
    <lineage>
        <taxon>Bacteria</taxon>
        <taxon>Pseudomonadati</taxon>
        <taxon>Bacteroidota</taxon>
        <taxon>Flavobacteriia</taxon>
        <taxon>Flavobacteriales</taxon>
        <taxon>Flavobacteriaceae</taxon>
        <taxon>Winogradskyella</taxon>
    </lineage>
</organism>
<dbReference type="InterPro" id="IPR003718">
    <property type="entry name" value="OsmC/Ohr_fam"/>
</dbReference>
<dbReference type="PANTHER" id="PTHR35368">
    <property type="entry name" value="HYDROPEROXIDE REDUCTASE"/>
    <property type="match status" value="1"/>
</dbReference>
<dbReference type="Proteomes" id="UP000256980">
    <property type="component" value="Unassembled WGS sequence"/>
</dbReference>
<dbReference type="Gene3D" id="3.30.300.20">
    <property type="match status" value="2"/>
</dbReference>
<dbReference type="InterPro" id="IPR036102">
    <property type="entry name" value="OsmC/Ohrsf"/>
</dbReference>
<gene>
    <name evidence="1" type="ORF">DFQ10_102131</name>
</gene>
<dbReference type="InterPro" id="IPR015946">
    <property type="entry name" value="KH_dom-like_a/b"/>
</dbReference>
<dbReference type="EMBL" id="QRDV01000002">
    <property type="protein sequence ID" value="RED45263.1"/>
    <property type="molecule type" value="Genomic_DNA"/>
</dbReference>
<sequence>MKKKSKIAIAFTAVVVILASVAAIIWFSMPSEQRNMITFMMVHGESYDNYQEYQVIERNDKALAPTSFIPSVVDTILSNNDSYIVAITEMVKNEKSKMLKKGMVQTLDVADDTGWQVLADEGAAEGEYPFGPSPLSYYTAGLASNLHTQIVKAANGKGVALDNITVEVSNTFRWNKMSSIKGAGFLDVSTANINIDSDIEEETIQTIIEVALNTWTAGNALRNKTVIEPHLIINGNNFDTYKASPGTSNSEISLDGDFLLTSVTHIPTKPKYLELKAPKNEGIFNMLSTMDNLEFEIFAISESVDNNERPYLNKVTISTPSGETWEIYADEFINENDKTLAPTSLEYFTLGTALCLTSQTTLVSAMMNLDFTDYRVENQIDFRQEAIDSTEMVRYIDTVHSYILIQSDESQERLERFYNQSLSLCFAGEGLKSVTEMKIHYYLNGKQIQ</sequence>
<name>A0A3D9H6Y5_9FLAO</name>
<accession>A0A3D9H6Y5</accession>
<proteinExistence type="predicted"/>
<dbReference type="AlphaFoldDB" id="A0A3D9H6Y5"/>
<dbReference type="PANTHER" id="PTHR35368:SF1">
    <property type="entry name" value="HYDROPEROXIDE REDUCTASE"/>
    <property type="match status" value="1"/>
</dbReference>
<reference evidence="1 2" key="1">
    <citation type="submission" date="2018-07" db="EMBL/GenBank/DDBJ databases">
        <title>Genomic Encyclopedia of Type Strains, Phase III (KMG-III): the genomes of soil and plant-associated and newly described type strains.</title>
        <authorList>
            <person name="Whitman W."/>
        </authorList>
    </citation>
    <scope>NUCLEOTIDE SEQUENCE [LARGE SCALE GENOMIC DNA]</scope>
    <source>
        <strain evidence="1 2">CECT 7946</strain>
    </source>
</reference>
<dbReference type="RefSeq" id="WP_115816574.1">
    <property type="nucleotide sequence ID" value="NZ_QRDV01000002.1"/>
</dbReference>
<dbReference type="SUPFAM" id="SSF82784">
    <property type="entry name" value="OsmC-like"/>
    <property type="match status" value="2"/>
</dbReference>
<protein>
    <submittedName>
        <fullName evidence="1">Putative OsmC-like protein</fullName>
    </submittedName>
</protein>
<evidence type="ECO:0000313" key="1">
    <source>
        <dbReference type="EMBL" id="RED45263.1"/>
    </source>
</evidence>
<dbReference type="Pfam" id="PF02566">
    <property type="entry name" value="OsmC"/>
    <property type="match status" value="2"/>
</dbReference>
<evidence type="ECO:0000313" key="2">
    <source>
        <dbReference type="Proteomes" id="UP000256980"/>
    </source>
</evidence>
<dbReference type="OrthoDB" id="1402613at2"/>
<dbReference type="InterPro" id="IPR052924">
    <property type="entry name" value="OsmC/Ohr_hydroprdx_reductase"/>
</dbReference>
<keyword evidence="2" id="KW-1185">Reference proteome</keyword>
<comment type="caution">
    <text evidence="1">The sequence shown here is derived from an EMBL/GenBank/DDBJ whole genome shotgun (WGS) entry which is preliminary data.</text>
</comment>